<gene>
    <name evidence="1" type="ORF">B0I36DRAFT_117746</name>
</gene>
<name>A0A9P9BQK9_9PEZI</name>
<dbReference type="GeneID" id="70177536"/>
<dbReference type="Proteomes" id="UP000756346">
    <property type="component" value="Unassembled WGS sequence"/>
</dbReference>
<dbReference type="AlphaFoldDB" id="A0A9P9BQK9"/>
<comment type="caution">
    <text evidence="1">The sequence shown here is derived from an EMBL/GenBank/DDBJ whole genome shotgun (WGS) entry which is preliminary data.</text>
</comment>
<dbReference type="EMBL" id="JAGTJQ010000005">
    <property type="protein sequence ID" value="KAH7031022.1"/>
    <property type="molecule type" value="Genomic_DNA"/>
</dbReference>
<dbReference type="RefSeq" id="XP_046012702.1">
    <property type="nucleotide sequence ID" value="XM_046147990.1"/>
</dbReference>
<evidence type="ECO:0000313" key="1">
    <source>
        <dbReference type="EMBL" id="KAH7031022.1"/>
    </source>
</evidence>
<accession>A0A9P9BQK9</accession>
<keyword evidence="2" id="KW-1185">Reference proteome</keyword>
<proteinExistence type="predicted"/>
<reference evidence="1" key="1">
    <citation type="journal article" date="2021" name="Nat. Commun.">
        <title>Genetic determinants of endophytism in the Arabidopsis root mycobiome.</title>
        <authorList>
            <person name="Mesny F."/>
            <person name="Miyauchi S."/>
            <person name="Thiergart T."/>
            <person name="Pickel B."/>
            <person name="Atanasova L."/>
            <person name="Karlsson M."/>
            <person name="Huettel B."/>
            <person name="Barry K.W."/>
            <person name="Haridas S."/>
            <person name="Chen C."/>
            <person name="Bauer D."/>
            <person name="Andreopoulos W."/>
            <person name="Pangilinan J."/>
            <person name="LaButti K."/>
            <person name="Riley R."/>
            <person name="Lipzen A."/>
            <person name="Clum A."/>
            <person name="Drula E."/>
            <person name="Henrissat B."/>
            <person name="Kohler A."/>
            <person name="Grigoriev I.V."/>
            <person name="Martin F.M."/>
            <person name="Hacquard S."/>
        </authorList>
    </citation>
    <scope>NUCLEOTIDE SEQUENCE</scope>
    <source>
        <strain evidence="1">MPI-CAGE-CH-0230</strain>
    </source>
</reference>
<organism evidence="1 2">
    <name type="scientific">Microdochium trichocladiopsis</name>
    <dbReference type="NCBI Taxonomy" id="1682393"/>
    <lineage>
        <taxon>Eukaryota</taxon>
        <taxon>Fungi</taxon>
        <taxon>Dikarya</taxon>
        <taxon>Ascomycota</taxon>
        <taxon>Pezizomycotina</taxon>
        <taxon>Sordariomycetes</taxon>
        <taxon>Xylariomycetidae</taxon>
        <taxon>Xylariales</taxon>
        <taxon>Microdochiaceae</taxon>
        <taxon>Microdochium</taxon>
    </lineage>
</organism>
<protein>
    <submittedName>
        <fullName evidence="1">Uncharacterized protein</fullName>
    </submittedName>
</protein>
<sequence length="198" mass="22373">MSKPSTRKGETLSAIFAIGVSVETTIYGGILVEPIARPNAQTTVLVVVHLWGLLHIAADPLHLEGVPKRRWRVKCAESQAWLMAWYFMVKRRKTHGIRRTQDSLVIPEGCCNWERRPTNSWSVAKPCDLLMRARFGLEHFSTWMKGNHATGGGNCVQAAERRLRAWVVEMLIVGAENMFQLSLLQLPFIHENVLVESS</sequence>
<evidence type="ECO:0000313" key="2">
    <source>
        <dbReference type="Proteomes" id="UP000756346"/>
    </source>
</evidence>